<keyword evidence="2" id="KW-0805">Transcription regulation</keyword>
<feature type="compositionally biased region" description="Polar residues" evidence="6">
    <location>
        <begin position="175"/>
        <end position="193"/>
    </location>
</feature>
<feature type="domain" description="AP2/ERF" evidence="7">
    <location>
        <begin position="100"/>
        <end position="157"/>
    </location>
</feature>
<dbReference type="EMBL" id="JAWXYG010000004">
    <property type="protein sequence ID" value="KAK4274938.1"/>
    <property type="molecule type" value="Genomic_DNA"/>
</dbReference>
<evidence type="ECO:0000256" key="6">
    <source>
        <dbReference type="SAM" id="MobiDB-lite"/>
    </source>
</evidence>
<organism evidence="8 9">
    <name type="scientific">Acacia crassicarpa</name>
    <name type="common">northern wattle</name>
    <dbReference type="NCBI Taxonomy" id="499986"/>
    <lineage>
        <taxon>Eukaryota</taxon>
        <taxon>Viridiplantae</taxon>
        <taxon>Streptophyta</taxon>
        <taxon>Embryophyta</taxon>
        <taxon>Tracheophyta</taxon>
        <taxon>Spermatophyta</taxon>
        <taxon>Magnoliopsida</taxon>
        <taxon>eudicotyledons</taxon>
        <taxon>Gunneridae</taxon>
        <taxon>Pentapetalae</taxon>
        <taxon>rosids</taxon>
        <taxon>fabids</taxon>
        <taxon>Fabales</taxon>
        <taxon>Fabaceae</taxon>
        <taxon>Caesalpinioideae</taxon>
        <taxon>mimosoid clade</taxon>
        <taxon>Acacieae</taxon>
        <taxon>Acacia</taxon>
    </lineage>
</organism>
<comment type="subcellular location">
    <subcellularLocation>
        <location evidence="1">Nucleus</location>
    </subcellularLocation>
</comment>
<dbReference type="InterPro" id="IPR050913">
    <property type="entry name" value="AP2/ERF_ERF"/>
</dbReference>
<dbReference type="AlphaFoldDB" id="A0AAE1JSP9"/>
<dbReference type="SUPFAM" id="SSF54171">
    <property type="entry name" value="DNA-binding domain"/>
    <property type="match status" value="1"/>
</dbReference>
<dbReference type="FunFam" id="3.30.730.10:FF:000001">
    <property type="entry name" value="Ethylene-responsive transcription factor 2"/>
    <property type="match status" value="1"/>
</dbReference>
<sequence length="254" mass="28023">MSLHSNHLHPQPPGEDYPETCTTSHPRVLRIILTDHDVTDSDSDPDSSLNNSSRGKRLISLHLPSPDPPSSSASPRTPAKTNPNRFRRPSVSSASRCHKKFRGVRQRPWGRWAAEIRDPNLGKRVWLGTFDTAEEAASEYDRAALKIKGPHAITNFPCSVITEDTVTPEAAADESPSTEGTVSYSDTAASPTSVLPHDGDSKVFDDFRYGDVDAFGFDIDGPLSLPDVDSMLSSQPFRKEEFGEFDFDDLTWPN</sequence>
<dbReference type="InterPro" id="IPR036955">
    <property type="entry name" value="AP2/ERF_dom_sf"/>
</dbReference>
<evidence type="ECO:0000256" key="4">
    <source>
        <dbReference type="ARBA" id="ARBA00023163"/>
    </source>
</evidence>
<dbReference type="PANTHER" id="PTHR31194">
    <property type="entry name" value="SHN SHINE , DNA BINDING / TRANSCRIPTION FACTOR"/>
    <property type="match status" value="1"/>
</dbReference>
<accession>A0AAE1JSP9</accession>
<evidence type="ECO:0000259" key="7">
    <source>
        <dbReference type="PROSITE" id="PS51032"/>
    </source>
</evidence>
<dbReference type="InterPro" id="IPR016177">
    <property type="entry name" value="DNA-bd_dom_sf"/>
</dbReference>
<keyword evidence="4" id="KW-0804">Transcription</keyword>
<dbReference type="InterPro" id="IPR001471">
    <property type="entry name" value="AP2/ERF_dom"/>
</dbReference>
<keyword evidence="9" id="KW-1185">Reference proteome</keyword>
<evidence type="ECO:0000256" key="2">
    <source>
        <dbReference type="ARBA" id="ARBA00023015"/>
    </source>
</evidence>
<dbReference type="Proteomes" id="UP001293593">
    <property type="component" value="Unassembled WGS sequence"/>
</dbReference>
<name>A0AAE1JSP9_9FABA</name>
<evidence type="ECO:0000313" key="8">
    <source>
        <dbReference type="EMBL" id="KAK4274938.1"/>
    </source>
</evidence>
<feature type="region of interest" description="Disordered" evidence="6">
    <location>
        <begin position="168"/>
        <end position="198"/>
    </location>
</feature>
<proteinExistence type="predicted"/>
<dbReference type="CDD" id="cd00018">
    <property type="entry name" value="AP2"/>
    <property type="match status" value="1"/>
</dbReference>
<dbReference type="PANTHER" id="PTHR31194:SF166">
    <property type="entry name" value="PATHOGENESIS-RELATED GENES TRANSCRIPTIONAL ACTIVATOR PTI6"/>
    <property type="match status" value="1"/>
</dbReference>
<feature type="compositionally biased region" description="Polar residues" evidence="6">
    <location>
        <begin position="79"/>
        <end position="95"/>
    </location>
</feature>
<dbReference type="Pfam" id="PF00847">
    <property type="entry name" value="AP2"/>
    <property type="match status" value="1"/>
</dbReference>
<reference evidence="8" key="1">
    <citation type="submission" date="2023-10" db="EMBL/GenBank/DDBJ databases">
        <title>Chromosome-level genome of the transformable northern wattle, Acacia crassicarpa.</title>
        <authorList>
            <person name="Massaro I."/>
            <person name="Sinha N.R."/>
            <person name="Poethig S."/>
            <person name="Leichty A.R."/>
        </authorList>
    </citation>
    <scope>NUCLEOTIDE SEQUENCE</scope>
    <source>
        <strain evidence="8">Acra3RX</strain>
        <tissue evidence="8">Leaf</tissue>
    </source>
</reference>
<protein>
    <recommendedName>
        <fullName evidence="7">AP2/ERF domain-containing protein</fullName>
    </recommendedName>
</protein>
<dbReference type="Gene3D" id="3.30.730.10">
    <property type="entry name" value="AP2/ERF domain"/>
    <property type="match status" value="1"/>
</dbReference>
<dbReference type="PRINTS" id="PR00367">
    <property type="entry name" value="ETHRSPELEMNT"/>
</dbReference>
<keyword evidence="5" id="KW-0539">Nucleus</keyword>
<evidence type="ECO:0000313" key="9">
    <source>
        <dbReference type="Proteomes" id="UP001293593"/>
    </source>
</evidence>
<gene>
    <name evidence="8" type="ORF">QN277_018095</name>
</gene>
<keyword evidence="3" id="KW-0238">DNA-binding</keyword>
<dbReference type="PROSITE" id="PS51032">
    <property type="entry name" value="AP2_ERF"/>
    <property type="match status" value="1"/>
</dbReference>
<comment type="caution">
    <text evidence="8">The sequence shown here is derived from an EMBL/GenBank/DDBJ whole genome shotgun (WGS) entry which is preliminary data.</text>
</comment>
<dbReference type="GO" id="GO:0003700">
    <property type="term" value="F:DNA-binding transcription factor activity"/>
    <property type="evidence" value="ECO:0007669"/>
    <property type="project" value="InterPro"/>
</dbReference>
<dbReference type="GO" id="GO:0003677">
    <property type="term" value="F:DNA binding"/>
    <property type="evidence" value="ECO:0007669"/>
    <property type="project" value="UniProtKB-KW"/>
</dbReference>
<dbReference type="PIRSF" id="PIRSF038123">
    <property type="entry name" value="PTI6"/>
    <property type="match status" value="1"/>
</dbReference>
<evidence type="ECO:0000256" key="1">
    <source>
        <dbReference type="ARBA" id="ARBA00004123"/>
    </source>
</evidence>
<dbReference type="SMART" id="SM00380">
    <property type="entry name" value="AP2"/>
    <property type="match status" value="1"/>
</dbReference>
<evidence type="ECO:0000256" key="3">
    <source>
        <dbReference type="ARBA" id="ARBA00023125"/>
    </source>
</evidence>
<feature type="region of interest" description="Disordered" evidence="6">
    <location>
        <begin position="1"/>
        <end position="98"/>
    </location>
</feature>
<dbReference type="GO" id="GO:0005634">
    <property type="term" value="C:nucleus"/>
    <property type="evidence" value="ECO:0007669"/>
    <property type="project" value="UniProtKB-SubCell"/>
</dbReference>
<evidence type="ECO:0000256" key="5">
    <source>
        <dbReference type="ARBA" id="ARBA00023242"/>
    </source>
</evidence>